<sequence length="405" mass="46967">MTTHFHTCTKVANTIQHKKRRTFFYIAIILVTITSSLFSRSLEATSSINEHRSAASSENNNQGIPLWALENAKPLRATPSVGEEVALFWHIPKSGGTTSQTLATAAGKGRRFVPDNNQILVFNPYGTGKYVNVDTSSREGLIRAAEMKLVQSGKADIIFTTDVKFAVETLFDKDHPGRLFAIFRHPIHRLVSKFYYMQSANWERSYDPKLKDMTLLDWATQYNTDNNFFLEKLSGKMYYEMKERDLREAMRTLRKRFIVGLTEEMEESIRRFNIVMGVDYMSEAKVDCMSTYFGDDVEKKENSHAHPSVRIEFAMILWLFLLQFTNLLFTPKIEEGSPEWRVLYHKNELDIKLYEYVVKLFASQKDVIDEFTVQHLLHLEKKVTQLFRQVNRNKRDGGKVKEPTL</sequence>
<evidence type="ECO:0000313" key="3">
    <source>
        <dbReference type="Proteomes" id="UP001530400"/>
    </source>
</evidence>
<dbReference type="PANTHER" id="PTHR32301">
    <property type="entry name" value="COUNTIN RECEPTOR CNR3-RELATED"/>
    <property type="match status" value="1"/>
</dbReference>
<evidence type="ECO:0000256" key="1">
    <source>
        <dbReference type="SAM" id="Phobius"/>
    </source>
</evidence>
<keyword evidence="1" id="KW-1133">Transmembrane helix</keyword>
<dbReference type="Proteomes" id="UP001530400">
    <property type="component" value="Unassembled WGS sequence"/>
</dbReference>
<keyword evidence="1" id="KW-0472">Membrane</keyword>
<keyword evidence="1" id="KW-0812">Transmembrane</keyword>
<keyword evidence="3" id="KW-1185">Reference proteome</keyword>
<proteinExistence type="predicted"/>
<organism evidence="2 3">
    <name type="scientific">Cyclotella atomus</name>
    <dbReference type="NCBI Taxonomy" id="382360"/>
    <lineage>
        <taxon>Eukaryota</taxon>
        <taxon>Sar</taxon>
        <taxon>Stramenopiles</taxon>
        <taxon>Ochrophyta</taxon>
        <taxon>Bacillariophyta</taxon>
        <taxon>Coscinodiscophyceae</taxon>
        <taxon>Thalassiosirophycidae</taxon>
        <taxon>Stephanodiscales</taxon>
        <taxon>Stephanodiscaceae</taxon>
        <taxon>Cyclotella</taxon>
    </lineage>
</organism>
<dbReference type="InterPro" id="IPR053259">
    <property type="entry name" value="Golvesin-related_Golgi"/>
</dbReference>
<reference evidence="2 3" key="1">
    <citation type="submission" date="2024-10" db="EMBL/GenBank/DDBJ databases">
        <title>Updated reference genomes for cyclostephanoid diatoms.</title>
        <authorList>
            <person name="Roberts W.R."/>
            <person name="Alverson A.J."/>
        </authorList>
    </citation>
    <scope>NUCLEOTIDE SEQUENCE [LARGE SCALE GENOMIC DNA]</scope>
    <source>
        <strain evidence="2 3">AJA010-31</strain>
    </source>
</reference>
<feature type="transmembrane region" description="Helical" evidence="1">
    <location>
        <begin position="23"/>
        <end position="42"/>
    </location>
</feature>
<dbReference type="PANTHER" id="PTHR32301:SF6">
    <property type="entry name" value="GOLVESIN-RELATED"/>
    <property type="match status" value="1"/>
</dbReference>
<dbReference type="EMBL" id="JALLPJ020000257">
    <property type="protein sequence ID" value="KAL3797327.1"/>
    <property type="molecule type" value="Genomic_DNA"/>
</dbReference>
<evidence type="ECO:0000313" key="2">
    <source>
        <dbReference type="EMBL" id="KAL3797327.1"/>
    </source>
</evidence>
<protein>
    <recommendedName>
        <fullName evidence="4">Sulfotransferase domain-containing protein</fullName>
    </recommendedName>
</protein>
<evidence type="ECO:0008006" key="4">
    <source>
        <dbReference type="Google" id="ProtNLM"/>
    </source>
</evidence>
<dbReference type="InterPro" id="IPR027417">
    <property type="entry name" value="P-loop_NTPase"/>
</dbReference>
<accession>A0ABD3QB81</accession>
<dbReference type="AlphaFoldDB" id="A0ABD3QB81"/>
<comment type="caution">
    <text evidence="2">The sequence shown here is derived from an EMBL/GenBank/DDBJ whole genome shotgun (WGS) entry which is preliminary data.</text>
</comment>
<dbReference type="Gene3D" id="3.40.50.300">
    <property type="entry name" value="P-loop containing nucleotide triphosphate hydrolases"/>
    <property type="match status" value="1"/>
</dbReference>
<name>A0ABD3QB81_9STRA</name>
<gene>
    <name evidence="2" type="ORF">ACHAWO_005486</name>
</gene>